<accession>A0ABD1NFW2</accession>
<sequence length="546" mass="63401">MENSEHVIGVDAMAHETRKCCIYRVPFDLRTLNENAYTPKVVSIGPFHHNTLPRLFNMERHKRSYCNAFLQRTQTTSDTWIRYIQSVEPEFRLCYSETLHFSKEEMITRIMENGERVIDIEAEVQKAEAPVTPECCIYRVPFEIRRVNENAYTPNVVSIGPYHHKTLPRLLNMQRHKLYYCKTVLERTRTASASWIQFIGKMEPQIRCCYSDTLNFSTEELVQTIFVDSGFILELFLRCHEAERKGSWSSDDVCLSKPWLRTSIRQDMLLLENQVPFFVLHNLYARFFTTTSNEGDNNNNIIQLAIQYFDSYNHSKLEFDNEISISHFTDLIRTFHPPPPKPNRQLSDATGLSEPDVVKELEAQLPSVTELSEAGMKFEVSENKYLVDLKFEKPVLKIPKLIVDDVTEILFRNMVALEQCHYQGDQSHISDYVQIMDFLVNTSTDVDFLVRKRILINLLGDSNSVAKLFNGLCNNILVPDDSSSSYSGLLKELNGFYQNRWNKWKWTLRHEYCKDPWKIAGTTAAILLLTLALVQTICSVLQVKLQ</sequence>
<name>A0ABD1NFW2_9FABA</name>
<organism evidence="2 3">
    <name type="scientific">Flemingia macrophylla</name>
    <dbReference type="NCBI Taxonomy" id="520843"/>
    <lineage>
        <taxon>Eukaryota</taxon>
        <taxon>Viridiplantae</taxon>
        <taxon>Streptophyta</taxon>
        <taxon>Embryophyta</taxon>
        <taxon>Tracheophyta</taxon>
        <taxon>Spermatophyta</taxon>
        <taxon>Magnoliopsida</taxon>
        <taxon>eudicotyledons</taxon>
        <taxon>Gunneridae</taxon>
        <taxon>Pentapetalae</taxon>
        <taxon>rosids</taxon>
        <taxon>fabids</taxon>
        <taxon>Fabales</taxon>
        <taxon>Fabaceae</taxon>
        <taxon>Papilionoideae</taxon>
        <taxon>50 kb inversion clade</taxon>
        <taxon>NPAAA clade</taxon>
        <taxon>indigoferoid/millettioid clade</taxon>
        <taxon>Phaseoleae</taxon>
        <taxon>Flemingia</taxon>
    </lineage>
</organism>
<dbReference type="PANTHER" id="PTHR31170:SF23">
    <property type="match status" value="1"/>
</dbReference>
<evidence type="ECO:0000313" key="3">
    <source>
        <dbReference type="Proteomes" id="UP001603857"/>
    </source>
</evidence>
<keyword evidence="1" id="KW-0472">Membrane</keyword>
<keyword evidence="1" id="KW-1133">Transmembrane helix</keyword>
<keyword evidence="1" id="KW-0812">Transmembrane</keyword>
<dbReference type="AlphaFoldDB" id="A0ABD1NFW2"/>
<evidence type="ECO:0000256" key="1">
    <source>
        <dbReference type="SAM" id="Phobius"/>
    </source>
</evidence>
<gene>
    <name evidence="2" type="ORF">Fmac_000778</name>
</gene>
<dbReference type="EMBL" id="JBGMDY010000001">
    <property type="protein sequence ID" value="KAL2346778.1"/>
    <property type="molecule type" value="Genomic_DNA"/>
</dbReference>
<comment type="caution">
    <text evidence="2">The sequence shown here is derived from an EMBL/GenBank/DDBJ whole genome shotgun (WGS) entry which is preliminary data.</text>
</comment>
<reference evidence="2 3" key="1">
    <citation type="submission" date="2024-08" db="EMBL/GenBank/DDBJ databases">
        <title>Insights into the chromosomal genome structure of Flemingia macrophylla.</title>
        <authorList>
            <person name="Ding Y."/>
            <person name="Zhao Y."/>
            <person name="Bi W."/>
            <person name="Wu M."/>
            <person name="Zhao G."/>
            <person name="Gong Y."/>
            <person name="Li W."/>
            <person name="Zhang P."/>
        </authorList>
    </citation>
    <scope>NUCLEOTIDE SEQUENCE [LARGE SCALE GENOMIC DNA]</scope>
    <source>
        <strain evidence="2">DYQJB</strain>
        <tissue evidence="2">Leaf</tissue>
    </source>
</reference>
<dbReference type="Pfam" id="PF03140">
    <property type="entry name" value="DUF247"/>
    <property type="match status" value="2"/>
</dbReference>
<dbReference type="PANTHER" id="PTHR31170">
    <property type="entry name" value="BNAC04G53230D PROTEIN"/>
    <property type="match status" value="1"/>
</dbReference>
<keyword evidence="3" id="KW-1185">Reference proteome</keyword>
<evidence type="ECO:0000313" key="2">
    <source>
        <dbReference type="EMBL" id="KAL2346778.1"/>
    </source>
</evidence>
<protein>
    <submittedName>
        <fullName evidence="2">Uncharacterized protein</fullName>
    </submittedName>
</protein>
<proteinExistence type="predicted"/>
<dbReference type="InterPro" id="IPR004158">
    <property type="entry name" value="DUF247_pln"/>
</dbReference>
<feature type="transmembrane region" description="Helical" evidence="1">
    <location>
        <begin position="519"/>
        <end position="541"/>
    </location>
</feature>
<dbReference type="Proteomes" id="UP001603857">
    <property type="component" value="Unassembled WGS sequence"/>
</dbReference>